<gene>
    <name evidence="5" type="ORF">INT46_009718</name>
</gene>
<dbReference type="Pfam" id="PF00494">
    <property type="entry name" value="SQS_PSY"/>
    <property type="match status" value="1"/>
</dbReference>
<protein>
    <recommendedName>
        <fullName evidence="2">15-cis-phytoene synthase</fullName>
        <ecNumber evidence="2">2.5.1.32</ecNumber>
    </recommendedName>
</protein>
<dbReference type="SFLD" id="SFLDS00005">
    <property type="entry name" value="Isoprenoid_Synthase_Type_I"/>
    <property type="match status" value="1"/>
</dbReference>
<feature type="transmembrane region" description="Helical" evidence="4">
    <location>
        <begin position="134"/>
        <end position="152"/>
    </location>
</feature>
<comment type="catalytic activity">
    <reaction evidence="1">
        <text>2 (2E,6E,10E)-geranylgeranyl diphosphate = 15-cis-phytoene + 2 diphosphate</text>
        <dbReference type="Rhea" id="RHEA:34475"/>
        <dbReference type="ChEBI" id="CHEBI:27787"/>
        <dbReference type="ChEBI" id="CHEBI:33019"/>
        <dbReference type="ChEBI" id="CHEBI:58756"/>
        <dbReference type="EC" id="2.5.1.32"/>
    </reaction>
</comment>
<dbReference type="EC" id="2.5.1.32" evidence="2"/>
<keyword evidence="4" id="KW-0472">Membrane</keyword>
<dbReference type="Gene3D" id="1.10.600.10">
    <property type="entry name" value="Farnesyl Diphosphate Synthase"/>
    <property type="match status" value="1"/>
</dbReference>
<dbReference type="SFLD" id="SFLDG01018">
    <property type="entry name" value="Squalene/Phytoene_Synthase_Lik"/>
    <property type="match status" value="1"/>
</dbReference>
<comment type="caution">
    <text evidence="5">The sequence shown here is derived from an EMBL/GenBank/DDBJ whole genome shotgun (WGS) entry which is preliminary data.</text>
</comment>
<dbReference type="InterPro" id="IPR008949">
    <property type="entry name" value="Isoprenoid_synthase_dom_sf"/>
</dbReference>
<evidence type="ECO:0000313" key="6">
    <source>
        <dbReference type="Proteomes" id="UP000650833"/>
    </source>
</evidence>
<keyword evidence="6" id="KW-1185">Reference proteome</keyword>
<dbReference type="SUPFAM" id="SSF48576">
    <property type="entry name" value="Terpenoid synthases"/>
    <property type="match status" value="1"/>
</dbReference>
<organism evidence="5 6">
    <name type="scientific">Mucor plumbeus</name>
    <dbReference type="NCBI Taxonomy" id="97098"/>
    <lineage>
        <taxon>Eukaryota</taxon>
        <taxon>Fungi</taxon>
        <taxon>Fungi incertae sedis</taxon>
        <taxon>Mucoromycota</taxon>
        <taxon>Mucoromycotina</taxon>
        <taxon>Mucoromycetes</taxon>
        <taxon>Mucorales</taxon>
        <taxon>Mucorineae</taxon>
        <taxon>Mucoraceae</taxon>
        <taxon>Mucor</taxon>
    </lineage>
</organism>
<keyword evidence="4" id="KW-1133">Transmembrane helix</keyword>
<dbReference type="EMBL" id="JAEPRC010000193">
    <property type="protein sequence ID" value="KAG2204609.1"/>
    <property type="molecule type" value="Genomic_DNA"/>
</dbReference>
<evidence type="ECO:0000256" key="4">
    <source>
        <dbReference type="SAM" id="Phobius"/>
    </source>
</evidence>
<evidence type="ECO:0000256" key="2">
    <source>
        <dbReference type="ARBA" id="ARBA00012396"/>
    </source>
</evidence>
<name>A0A8H7V814_9FUNG</name>
<keyword evidence="4" id="KW-0812">Transmembrane</keyword>
<dbReference type="Proteomes" id="UP000650833">
    <property type="component" value="Unassembled WGS sequence"/>
</dbReference>
<proteinExistence type="predicted"/>
<feature type="transmembrane region" description="Helical" evidence="4">
    <location>
        <begin position="182"/>
        <end position="204"/>
    </location>
</feature>
<feature type="transmembrane region" description="Helical" evidence="4">
    <location>
        <begin position="158"/>
        <end position="177"/>
    </location>
</feature>
<sequence length="657" mass="73539">MTYIYYASAALLVTFSVYRPFITKLDKVKYGALGGASFLTPFIIDYNSKAAKSAINLYNNSTNNMTSILNLTHSNSITSNLSTTPTPLSQCLFFDAIVLFMLSAFIVSICGLFTRWHFPITFIKPNSNSLVSGFVRHGLSVLIILMAITSQYASLQSVSFALTVIGLLWYIAGPYFIRRAKVIAVTSMISTLLGFLVCCTAYTHSKLYVTGTLDCALFVMVLVLSCNALDYLDTILNTFPHLIQKDKSKQAALQSQTSFSYWFAVIQLVSCMPNESDLHASPIEDIETAIRVLGPASRSWKTMAALFPVNLRQDLCLLYAFFRTADDLVDDAPTPKQCEQNLITIRRFLREVFFPTEQQAKICKDSNSQDLTLPGHINWNYYATLLPNEDVLAIFRNFARISHYLCPRAMSELTDAWEHDLRGEPVKKQKDLLNYAALISGTFGELCTCAIMYKTGRGNWGKQKNNLVRNEDVLSRARATGQCLQLINIARDVIADSLVGRCYVPLQYMPYPPQNMYHILKVVRNPLLVGEHTLKSFSIRILGLADQISDKAQKGIDGLPEEVQDSIRAAFEIYMAIGPTLVNDPGFPLRAKVPKRQQQWIALRCIYGFRGPVARAISATFYEIVSIYTRAFARLSNTRKATVAVQRTTTTTTTTAN</sequence>
<evidence type="ECO:0000256" key="3">
    <source>
        <dbReference type="ARBA" id="ARBA00022746"/>
    </source>
</evidence>
<dbReference type="SFLD" id="SFLDG01212">
    <property type="entry name" value="Phytoene_synthase_like"/>
    <property type="match status" value="1"/>
</dbReference>
<dbReference type="PANTHER" id="PTHR31480">
    <property type="entry name" value="BIFUNCTIONAL LYCOPENE CYCLASE/PHYTOENE SYNTHASE"/>
    <property type="match status" value="1"/>
</dbReference>
<evidence type="ECO:0000313" key="5">
    <source>
        <dbReference type="EMBL" id="KAG2204609.1"/>
    </source>
</evidence>
<dbReference type="AlphaFoldDB" id="A0A8H7V814"/>
<accession>A0A8H7V814</accession>
<dbReference type="GO" id="GO:0004311">
    <property type="term" value="F:geranylgeranyl diphosphate synthase activity"/>
    <property type="evidence" value="ECO:0007669"/>
    <property type="project" value="InterPro"/>
</dbReference>
<feature type="transmembrane region" description="Helical" evidence="4">
    <location>
        <begin position="92"/>
        <end position="113"/>
    </location>
</feature>
<dbReference type="InterPro" id="IPR044843">
    <property type="entry name" value="Trans_IPPS_bact-type"/>
</dbReference>
<keyword evidence="3" id="KW-0125">Carotenoid biosynthesis</keyword>
<dbReference type="InterPro" id="IPR002060">
    <property type="entry name" value="Squ/phyt_synthse"/>
</dbReference>
<dbReference type="GO" id="GO:0016117">
    <property type="term" value="P:carotenoid biosynthetic process"/>
    <property type="evidence" value="ECO:0007669"/>
    <property type="project" value="UniProtKB-KW"/>
</dbReference>
<evidence type="ECO:0000256" key="1">
    <source>
        <dbReference type="ARBA" id="ARBA00001805"/>
    </source>
</evidence>
<dbReference type="OrthoDB" id="6600518at2759"/>
<reference evidence="5" key="1">
    <citation type="submission" date="2020-12" db="EMBL/GenBank/DDBJ databases">
        <title>Metabolic potential, ecology and presence of endohyphal bacteria is reflected in genomic diversity of Mucoromycotina.</title>
        <authorList>
            <person name="Muszewska A."/>
            <person name="Okrasinska A."/>
            <person name="Steczkiewicz K."/>
            <person name="Drgas O."/>
            <person name="Orlowska M."/>
            <person name="Perlinska-Lenart U."/>
            <person name="Aleksandrzak-Piekarczyk T."/>
            <person name="Szatraj K."/>
            <person name="Zielenkiewicz U."/>
            <person name="Pilsyk S."/>
            <person name="Malc E."/>
            <person name="Mieczkowski P."/>
            <person name="Kruszewska J.S."/>
            <person name="Biernat P."/>
            <person name="Pawlowska J."/>
        </authorList>
    </citation>
    <scope>NUCLEOTIDE SEQUENCE</scope>
    <source>
        <strain evidence="5">CBS 226.32</strain>
    </source>
</reference>